<dbReference type="GO" id="GO:0005886">
    <property type="term" value="C:plasma membrane"/>
    <property type="evidence" value="ECO:0007669"/>
    <property type="project" value="InterPro"/>
</dbReference>
<evidence type="ECO:0000313" key="8">
    <source>
        <dbReference type="Proteomes" id="UP000325755"/>
    </source>
</evidence>
<evidence type="ECO:0000256" key="1">
    <source>
        <dbReference type="ARBA" id="ARBA00022475"/>
    </source>
</evidence>
<name>A0A5Q0BHL1_9GAMM</name>
<feature type="transmembrane region" description="Helical" evidence="6">
    <location>
        <begin position="21"/>
        <end position="38"/>
    </location>
</feature>
<keyword evidence="8" id="KW-1185">Reference proteome</keyword>
<gene>
    <name evidence="7" type="primary">lptC</name>
    <name evidence="7" type="ORF">F6R98_12385</name>
</gene>
<dbReference type="AlphaFoldDB" id="A0A5Q0BHL1"/>
<accession>A0A5Q0BHL1</accession>
<evidence type="ECO:0000256" key="3">
    <source>
        <dbReference type="ARBA" id="ARBA00022692"/>
    </source>
</evidence>
<proteinExistence type="predicted"/>
<keyword evidence="4 6" id="KW-1133">Transmembrane helix</keyword>
<dbReference type="InterPro" id="IPR052363">
    <property type="entry name" value="LPS_export_LptC"/>
</dbReference>
<keyword evidence="3 6" id="KW-0812">Transmembrane</keyword>
<keyword evidence="5 6" id="KW-0472">Membrane</keyword>
<dbReference type="NCBIfam" id="TIGR04409">
    <property type="entry name" value="LptC_YrbK"/>
    <property type="match status" value="1"/>
</dbReference>
<dbReference type="PANTHER" id="PTHR37481:SF1">
    <property type="entry name" value="LIPOPOLYSACCHARIDE EXPORT SYSTEM PROTEIN LPTC"/>
    <property type="match status" value="1"/>
</dbReference>
<evidence type="ECO:0000313" key="7">
    <source>
        <dbReference type="EMBL" id="QFY43313.1"/>
    </source>
</evidence>
<dbReference type="GO" id="GO:0017089">
    <property type="term" value="F:glycolipid transfer activity"/>
    <property type="evidence" value="ECO:0007669"/>
    <property type="project" value="TreeGrafter"/>
</dbReference>
<dbReference type="PANTHER" id="PTHR37481">
    <property type="entry name" value="LIPOPOLYSACCHARIDE EXPORT SYSTEM PROTEIN LPTC"/>
    <property type="match status" value="1"/>
</dbReference>
<evidence type="ECO:0000256" key="4">
    <source>
        <dbReference type="ARBA" id="ARBA00022989"/>
    </source>
</evidence>
<dbReference type="InterPro" id="IPR026265">
    <property type="entry name" value="LptC"/>
</dbReference>
<dbReference type="InParanoid" id="A0A5Q0BHL1"/>
<dbReference type="GO" id="GO:0015221">
    <property type="term" value="F:lipopolysaccharide transmembrane transporter activity"/>
    <property type="evidence" value="ECO:0007669"/>
    <property type="project" value="InterPro"/>
</dbReference>
<dbReference type="Gene3D" id="2.60.450.10">
    <property type="entry name" value="Lipopolysaccharide (LPS) transport protein A like domain"/>
    <property type="match status" value="1"/>
</dbReference>
<dbReference type="Pfam" id="PF06835">
    <property type="entry name" value="LptC"/>
    <property type="match status" value="1"/>
</dbReference>
<sequence>MNHRTLKYDTEPVKISISTNVLGHTFWLLLVAGTWWLANYIKIIEPTSKRESGQVDYYTTNLIRTVMNAEGIPKETLIAERMTHYKNDDHSFLVKPVMTLFKEGKKPWIIHSDTATLLEGGKTILMHDDVLATKELDEGGQTEITTRNVTYIPDKNYAETAEDAQMIAPHDKVTGHGAQIYFEPDLLITLLSQVRRRHEVQ</sequence>
<protein>
    <submittedName>
        <fullName evidence="7">LPS export ABC transporter periplasmic protein LptC</fullName>
    </submittedName>
</protein>
<keyword evidence="2" id="KW-0997">Cell inner membrane</keyword>
<dbReference type="OrthoDB" id="5973594at2"/>
<dbReference type="EMBL" id="CP044205">
    <property type="protein sequence ID" value="QFY43313.1"/>
    <property type="molecule type" value="Genomic_DNA"/>
</dbReference>
<dbReference type="InterPro" id="IPR010664">
    <property type="entry name" value="LipoPS_assembly_LptC-rel"/>
</dbReference>
<keyword evidence="1" id="KW-1003">Cell membrane</keyword>
<dbReference type="GO" id="GO:0030288">
    <property type="term" value="C:outer membrane-bounded periplasmic space"/>
    <property type="evidence" value="ECO:0007669"/>
    <property type="project" value="TreeGrafter"/>
</dbReference>
<dbReference type="KEGG" id="mmob:F6R98_12385"/>
<evidence type="ECO:0000256" key="2">
    <source>
        <dbReference type="ARBA" id="ARBA00022519"/>
    </source>
</evidence>
<reference evidence="7 8" key="1">
    <citation type="submission" date="2019-09" db="EMBL/GenBank/DDBJ databases">
        <title>Ecophysiology of the spiral-shaped methanotroph Methylospira mobilis as revealed by the complete genome sequence.</title>
        <authorList>
            <person name="Oshkin I.Y."/>
            <person name="Dedysh S.N."/>
            <person name="Miroshnikov K."/>
            <person name="Danilova O.V."/>
            <person name="Hakobyan A."/>
            <person name="Liesack W."/>
        </authorList>
    </citation>
    <scope>NUCLEOTIDE SEQUENCE [LARGE SCALE GENOMIC DNA]</scope>
    <source>
        <strain evidence="7 8">Shm1</strain>
    </source>
</reference>
<dbReference type="Proteomes" id="UP000325755">
    <property type="component" value="Chromosome"/>
</dbReference>
<organism evidence="7 8">
    <name type="scientific">Candidatus Methylospira mobilis</name>
    <dbReference type="NCBI Taxonomy" id="1808979"/>
    <lineage>
        <taxon>Bacteria</taxon>
        <taxon>Pseudomonadati</taxon>
        <taxon>Pseudomonadota</taxon>
        <taxon>Gammaproteobacteria</taxon>
        <taxon>Methylococcales</taxon>
        <taxon>Methylococcaceae</taxon>
        <taxon>Candidatus Methylospira</taxon>
    </lineage>
</organism>
<evidence type="ECO:0000256" key="5">
    <source>
        <dbReference type="ARBA" id="ARBA00023136"/>
    </source>
</evidence>
<evidence type="ECO:0000256" key="6">
    <source>
        <dbReference type="SAM" id="Phobius"/>
    </source>
</evidence>